<name>A0ABQ2KDQ5_9NOCA</name>
<comment type="caution">
    <text evidence="1">The sequence shown here is derived from an EMBL/GenBank/DDBJ whole genome shotgun (WGS) entry which is preliminary data.</text>
</comment>
<accession>A0ABQ2KDQ5</accession>
<evidence type="ECO:0000313" key="1">
    <source>
        <dbReference type="EMBL" id="GGN78566.1"/>
    </source>
</evidence>
<dbReference type="EMBL" id="BMNE01000003">
    <property type="protein sequence ID" value="GGN78566.1"/>
    <property type="molecule type" value="Genomic_DNA"/>
</dbReference>
<dbReference type="RefSeq" id="WP_189027692.1">
    <property type="nucleotide sequence ID" value="NZ_BMNE01000003.1"/>
</dbReference>
<evidence type="ECO:0000313" key="2">
    <source>
        <dbReference type="Proteomes" id="UP000658127"/>
    </source>
</evidence>
<keyword evidence="2" id="KW-1185">Reference proteome</keyword>
<organism evidence="1 2">
    <name type="scientific">Nocardia rhizosphaerihabitans</name>
    <dbReference type="NCBI Taxonomy" id="1691570"/>
    <lineage>
        <taxon>Bacteria</taxon>
        <taxon>Bacillati</taxon>
        <taxon>Actinomycetota</taxon>
        <taxon>Actinomycetes</taxon>
        <taxon>Mycobacteriales</taxon>
        <taxon>Nocardiaceae</taxon>
        <taxon>Nocardia</taxon>
    </lineage>
</organism>
<dbReference type="Proteomes" id="UP000658127">
    <property type="component" value="Unassembled WGS sequence"/>
</dbReference>
<proteinExistence type="predicted"/>
<reference evidence="2" key="1">
    <citation type="journal article" date="2019" name="Int. J. Syst. Evol. Microbiol.">
        <title>The Global Catalogue of Microorganisms (GCM) 10K type strain sequencing project: providing services to taxonomists for standard genome sequencing and annotation.</title>
        <authorList>
            <consortium name="The Broad Institute Genomics Platform"/>
            <consortium name="The Broad Institute Genome Sequencing Center for Infectious Disease"/>
            <person name="Wu L."/>
            <person name="Ma J."/>
        </authorList>
    </citation>
    <scope>NUCLEOTIDE SEQUENCE [LARGE SCALE GENOMIC DNA]</scope>
    <source>
        <strain evidence="2">CGMCC 4.7329</strain>
    </source>
</reference>
<sequence>MYERLLTLWPDQMRQLIEWAVYNKNRLIATLRHPAHECPRRLIEDLGTIGTAKTATVLKSYIGDVTIGNSAVEAIRAIEQRLNPC</sequence>
<protein>
    <recommendedName>
        <fullName evidence="3">Transposase</fullName>
    </recommendedName>
</protein>
<gene>
    <name evidence="1" type="ORF">GCM10011610_26260</name>
</gene>
<evidence type="ECO:0008006" key="3">
    <source>
        <dbReference type="Google" id="ProtNLM"/>
    </source>
</evidence>